<feature type="repeat" description="PPR" evidence="2">
    <location>
        <begin position="129"/>
        <end position="163"/>
    </location>
</feature>
<dbReference type="PROSITE" id="PS51375">
    <property type="entry name" value="PPR"/>
    <property type="match status" value="1"/>
</dbReference>
<evidence type="ECO:0000313" key="4">
    <source>
        <dbReference type="EMBL" id="MED6193931.1"/>
    </source>
</evidence>
<accession>A0ABU6X994</accession>
<keyword evidence="1" id="KW-0677">Repeat</keyword>
<dbReference type="PANTHER" id="PTHR46935">
    <property type="entry name" value="OS01G0674700 PROTEIN"/>
    <property type="match status" value="1"/>
</dbReference>
<evidence type="ECO:0000256" key="3">
    <source>
        <dbReference type="SAM" id="MobiDB-lite"/>
    </source>
</evidence>
<dbReference type="Gene3D" id="1.25.40.10">
    <property type="entry name" value="Tetratricopeptide repeat domain"/>
    <property type="match status" value="2"/>
</dbReference>
<feature type="region of interest" description="Disordered" evidence="3">
    <location>
        <begin position="388"/>
        <end position="434"/>
    </location>
</feature>
<evidence type="ECO:0000256" key="2">
    <source>
        <dbReference type="PROSITE-ProRule" id="PRU00708"/>
    </source>
</evidence>
<organism evidence="4 5">
    <name type="scientific">Stylosanthes scabra</name>
    <dbReference type="NCBI Taxonomy" id="79078"/>
    <lineage>
        <taxon>Eukaryota</taxon>
        <taxon>Viridiplantae</taxon>
        <taxon>Streptophyta</taxon>
        <taxon>Embryophyta</taxon>
        <taxon>Tracheophyta</taxon>
        <taxon>Spermatophyta</taxon>
        <taxon>Magnoliopsida</taxon>
        <taxon>eudicotyledons</taxon>
        <taxon>Gunneridae</taxon>
        <taxon>Pentapetalae</taxon>
        <taxon>rosids</taxon>
        <taxon>fabids</taxon>
        <taxon>Fabales</taxon>
        <taxon>Fabaceae</taxon>
        <taxon>Papilionoideae</taxon>
        <taxon>50 kb inversion clade</taxon>
        <taxon>dalbergioids sensu lato</taxon>
        <taxon>Dalbergieae</taxon>
        <taxon>Pterocarpus clade</taxon>
        <taxon>Stylosanthes</taxon>
    </lineage>
</organism>
<dbReference type="PANTHER" id="PTHR46935:SF2">
    <property type="entry name" value="PENTACOTRIPEPTIDE-REPEAT REGION OF PRORP DOMAIN-CONTAINING PROTEIN"/>
    <property type="match status" value="1"/>
</dbReference>
<dbReference type="NCBIfam" id="TIGR00756">
    <property type="entry name" value="PPR"/>
    <property type="match status" value="1"/>
</dbReference>
<dbReference type="InterPro" id="IPR002885">
    <property type="entry name" value="PPR_rpt"/>
</dbReference>
<evidence type="ECO:0000256" key="1">
    <source>
        <dbReference type="ARBA" id="ARBA00022737"/>
    </source>
</evidence>
<evidence type="ECO:0000313" key="5">
    <source>
        <dbReference type="Proteomes" id="UP001341840"/>
    </source>
</evidence>
<dbReference type="InterPro" id="IPR011990">
    <property type="entry name" value="TPR-like_helical_dom_sf"/>
</dbReference>
<dbReference type="InterPro" id="IPR044645">
    <property type="entry name" value="DG1/EMB2279-like"/>
</dbReference>
<gene>
    <name evidence="4" type="ORF">PIB30_119019</name>
</gene>
<dbReference type="Pfam" id="PF01535">
    <property type="entry name" value="PPR"/>
    <property type="match status" value="1"/>
</dbReference>
<evidence type="ECO:0008006" key="6">
    <source>
        <dbReference type="Google" id="ProtNLM"/>
    </source>
</evidence>
<name>A0ABU6X994_9FABA</name>
<keyword evidence="5" id="KW-1185">Reference proteome</keyword>
<feature type="compositionally biased region" description="Acidic residues" evidence="3">
    <location>
        <begin position="390"/>
        <end position="402"/>
    </location>
</feature>
<sequence>MESRGVMRAASVYYELACCLCNYGRWQDAIEEVEKIRRLSHARPLEVTFTGMIMSSMDGGHLDDCICIFEYMKDVCTPNIGAINTMLKVYGQNDMFSKAKELFDQVRELRSDTIASQEGVGSGSSIIPDVYTYSAMLEASASAHQWEYYEHVYKEMIIFGCKLDQNKLVTLLVKASRAGKWHLLEHEFDMILEAGEIPPQIFFFELVIQALSQHNYERAVVLVNTMAYAPFRVTEKQWTDVFKENKDRINHENLQQLLGSLGNCDVVSEATVTNLSRSLEALCGLGASKTMSRVIPSGIENTGNFQDDGIDSDEHEDEHSSEPENDLVASNLDESEAFIFNYDQVDIGENNDFSRHGKVKVENRINHCANKLGFADNLAPEKSFNSSNEVLEEDGNSEDDNLAPEKSFDSSNEVLWEDRNSDDDDGEGIPGKPSAYEILEAWKKMRKEDKRHLTL</sequence>
<dbReference type="EMBL" id="JASCZI010211532">
    <property type="protein sequence ID" value="MED6193931.1"/>
    <property type="molecule type" value="Genomic_DNA"/>
</dbReference>
<comment type="caution">
    <text evidence="4">The sequence shown here is derived from an EMBL/GenBank/DDBJ whole genome shotgun (WGS) entry which is preliminary data.</text>
</comment>
<feature type="region of interest" description="Disordered" evidence="3">
    <location>
        <begin position="297"/>
        <end position="325"/>
    </location>
</feature>
<proteinExistence type="predicted"/>
<dbReference type="Proteomes" id="UP001341840">
    <property type="component" value="Unassembled WGS sequence"/>
</dbReference>
<protein>
    <recommendedName>
        <fullName evidence="6">Pentatricopeptide repeat-containing protein</fullName>
    </recommendedName>
</protein>
<dbReference type="SUPFAM" id="SSF48452">
    <property type="entry name" value="TPR-like"/>
    <property type="match status" value="1"/>
</dbReference>
<reference evidence="4 5" key="1">
    <citation type="journal article" date="2023" name="Plants (Basel)">
        <title>Bridging the Gap: Combining Genomics and Transcriptomics Approaches to Understand Stylosanthes scabra, an Orphan Legume from the Brazilian Caatinga.</title>
        <authorList>
            <person name="Ferreira-Neto J.R.C."/>
            <person name="da Silva M.D."/>
            <person name="Binneck E."/>
            <person name="de Melo N.F."/>
            <person name="da Silva R.H."/>
            <person name="de Melo A.L.T.M."/>
            <person name="Pandolfi V."/>
            <person name="Bustamante F.O."/>
            <person name="Brasileiro-Vidal A.C."/>
            <person name="Benko-Iseppon A.M."/>
        </authorList>
    </citation>
    <scope>NUCLEOTIDE SEQUENCE [LARGE SCALE GENOMIC DNA]</scope>
    <source>
        <tissue evidence="4">Leaves</tissue>
    </source>
</reference>